<dbReference type="GO" id="GO:0090729">
    <property type="term" value="F:toxin activity"/>
    <property type="evidence" value="ECO:0007669"/>
    <property type="project" value="UniProtKB-KW"/>
</dbReference>
<reference evidence="6" key="1">
    <citation type="submission" date="2023-01" db="EMBL/GenBank/DDBJ databases">
        <title>Genome assembly of the deep-sea coral Lophelia pertusa.</title>
        <authorList>
            <person name="Herrera S."/>
            <person name="Cordes E."/>
        </authorList>
    </citation>
    <scope>NUCLEOTIDE SEQUENCE</scope>
    <source>
        <strain evidence="6">USNM1676648</strain>
        <tissue evidence="6">Polyp</tissue>
    </source>
</reference>
<dbReference type="OrthoDB" id="5982649at2759"/>
<dbReference type="InterPro" id="IPR003609">
    <property type="entry name" value="Pan_app"/>
</dbReference>
<keyword evidence="2" id="KW-1015">Disulfide bond</keyword>
<sequence length="190" mass="21507">MTWLNFTVLCCWSLWFIVSLAASCSDRGYFCWVWKTAGKCKLSSEYAVEKCQKTCNFCPVPTEILPTTEASPSQITTGISPTPAPKPECHLARLPISRERFWDQQLKGHVIRRQSVISELQCEDLCLRLSRCVAYNYQYSGIERGEGGAGKTCELLNEVAVIEDRVGYSFRLFERERAIKNLLSSCLGDT</sequence>
<dbReference type="PROSITE" id="PS50948">
    <property type="entry name" value="PAN"/>
    <property type="match status" value="1"/>
</dbReference>
<organism evidence="6 7">
    <name type="scientific">Desmophyllum pertusum</name>
    <dbReference type="NCBI Taxonomy" id="174260"/>
    <lineage>
        <taxon>Eukaryota</taxon>
        <taxon>Metazoa</taxon>
        <taxon>Cnidaria</taxon>
        <taxon>Anthozoa</taxon>
        <taxon>Hexacorallia</taxon>
        <taxon>Scleractinia</taxon>
        <taxon>Caryophylliina</taxon>
        <taxon>Caryophylliidae</taxon>
        <taxon>Desmophyllum</taxon>
    </lineage>
</organism>
<feature type="disulfide bond" evidence="2">
    <location>
        <begin position="24"/>
        <end position="58"/>
    </location>
</feature>
<dbReference type="AlphaFoldDB" id="A0A9W9Z9T1"/>
<dbReference type="PROSITE" id="PS51670">
    <property type="entry name" value="SHKT"/>
    <property type="match status" value="1"/>
</dbReference>
<name>A0A9W9Z9T1_9CNID</name>
<keyword evidence="3" id="KW-0732">Signal</keyword>
<comment type="caution">
    <text evidence="2">Lacks conserved residue(s) required for the propagation of feature annotation.</text>
</comment>
<keyword evidence="1" id="KW-0800">Toxin</keyword>
<protein>
    <recommendedName>
        <fullName evidence="8">ShKT domain-containing protein</fullName>
    </recommendedName>
</protein>
<gene>
    <name evidence="6" type="ORF">OS493_033326</name>
</gene>
<dbReference type="EMBL" id="MU826393">
    <property type="protein sequence ID" value="KAJ7376703.1"/>
    <property type="molecule type" value="Genomic_DNA"/>
</dbReference>
<dbReference type="Pfam" id="PF01549">
    <property type="entry name" value="ShK"/>
    <property type="match status" value="1"/>
</dbReference>
<evidence type="ECO:0000256" key="1">
    <source>
        <dbReference type="ARBA" id="ARBA00022656"/>
    </source>
</evidence>
<feature type="domain" description="Apple" evidence="4">
    <location>
        <begin position="89"/>
        <end position="177"/>
    </location>
</feature>
<evidence type="ECO:0000313" key="6">
    <source>
        <dbReference type="EMBL" id="KAJ7376703.1"/>
    </source>
</evidence>
<evidence type="ECO:0000256" key="3">
    <source>
        <dbReference type="SAM" id="SignalP"/>
    </source>
</evidence>
<feature type="chain" id="PRO_5040824149" description="ShKT domain-containing protein" evidence="3">
    <location>
        <begin position="22"/>
        <end position="190"/>
    </location>
</feature>
<comment type="caution">
    <text evidence="6">The sequence shown here is derived from an EMBL/GenBank/DDBJ whole genome shotgun (WGS) entry which is preliminary data.</text>
</comment>
<evidence type="ECO:0008006" key="8">
    <source>
        <dbReference type="Google" id="ProtNLM"/>
    </source>
</evidence>
<evidence type="ECO:0000313" key="7">
    <source>
        <dbReference type="Proteomes" id="UP001163046"/>
    </source>
</evidence>
<evidence type="ECO:0000256" key="2">
    <source>
        <dbReference type="PROSITE-ProRule" id="PRU01005"/>
    </source>
</evidence>
<keyword evidence="7" id="KW-1185">Reference proteome</keyword>
<proteinExistence type="predicted"/>
<evidence type="ECO:0000259" key="5">
    <source>
        <dbReference type="PROSITE" id="PS51670"/>
    </source>
</evidence>
<feature type="domain" description="ShKT" evidence="5">
    <location>
        <begin position="24"/>
        <end position="58"/>
    </location>
</feature>
<dbReference type="Proteomes" id="UP001163046">
    <property type="component" value="Unassembled WGS sequence"/>
</dbReference>
<feature type="signal peptide" evidence="3">
    <location>
        <begin position="1"/>
        <end position="21"/>
    </location>
</feature>
<dbReference type="InterPro" id="IPR003582">
    <property type="entry name" value="ShKT_dom"/>
</dbReference>
<dbReference type="SMART" id="SM00254">
    <property type="entry name" value="ShKT"/>
    <property type="match status" value="1"/>
</dbReference>
<accession>A0A9W9Z9T1</accession>
<evidence type="ECO:0000259" key="4">
    <source>
        <dbReference type="PROSITE" id="PS50948"/>
    </source>
</evidence>